<name>A0ABR1L9Z8_9PEZI</name>
<dbReference type="Proteomes" id="UP001360953">
    <property type="component" value="Unassembled WGS sequence"/>
</dbReference>
<evidence type="ECO:0000259" key="2">
    <source>
        <dbReference type="Pfam" id="PF20150"/>
    </source>
</evidence>
<proteinExistence type="predicted"/>
<feature type="domain" description="2EXR" evidence="2">
    <location>
        <begin position="107"/>
        <end position="167"/>
    </location>
</feature>
<sequence length="414" mass="45169">MDVKKIRSGLSEQSSEESSPTHVASTSLRSAPVDPRYTYDIAREIRNAWSNHDSKCCPDTSPYCELHRATPSSDSRPQMQRKSLAAHLQDPSPLFAPGPVDPQNTSPLFRKLPPEIRGQIWAHLLTYPSVVLLVADGGLPRTHYARHLTPSLLSSCRRIHLEAAPILYGRNAFSVVHIPNMLRSRSSTPRFVLSPRYFPLLRRVNIDVPDKWIERRVFATRWGAELERYTEVLGALVRCAGPTLRHLQISLVRNCALESYTSWGPYVADGMPLMQAVAKDFLPAARDSGGSRTKFLLVLPCGGGGGNSSDDGGGACGRVALDVLRPDAPAVIHAVARNLGTLQKTARLNGVGLAESLVVEVAGESGCLLGGEVEAEVLVRREDDDEEEEPLQIVLSLSDHAQPGKSLRAGTQCL</sequence>
<dbReference type="EMBL" id="JBBPEH010000011">
    <property type="protein sequence ID" value="KAK7532063.1"/>
    <property type="molecule type" value="Genomic_DNA"/>
</dbReference>
<evidence type="ECO:0000313" key="4">
    <source>
        <dbReference type="Proteomes" id="UP001360953"/>
    </source>
</evidence>
<dbReference type="InterPro" id="IPR045518">
    <property type="entry name" value="2EXR"/>
</dbReference>
<dbReference type="PANTHER" id="PTHR38790">
    <property type="entry name" value="2EXR DOMAIN-CONTAINING PROTEIN-RELATED"/>
    <property type="match status" value="1"/>
</dbReference>
<organism evidence="3 4">
    <name type="scientific">Phyllosticta citribraziliensis</name>
    <dbReference type="NCBI Taxonomy" id="989973"/>
    <lineage>
        <taxon>Eukaryota</taxon>
        <taxon>Fungi</taxon>
        <taxon>Dikarya</taxon>
        <taxon>Ascomycota</taxon>
        <taxon>Pezizomycotina</taxon>
        <taxon>Dothideomycetes</taxon>
        <taxon>Dothideomycetes incertae sedis</taxon>
        <taxon>Botryosphaeriales</taxon>
        <taxon>Phyllostictaceae</taxon>
        <taxon>Phyllosticta</taxon>
    </lineage>
</organism>
<feature type="compositionally biased region" description="Polar residues" evidence="1">
    <location>
        <begin position="20"/>
        <end position="29"/>
    </location>
</feature>
<dbReference type="GeneID" id="92031318"/>
<feature type="region of interest" description="Disordered" evidence="1">
    <location>
        <begin position="1"/>
        <end position="30"/>
    </location>
</feature>
<protein>
    <recommendedName>
        <fullName evidence="2">2EXR domain-containing protein</fullName>
    </recommendedName>
</protein>
<evidence type="ECO:0000256" key="1">
    <source>
        <dbReference type="SAM" id="MobiDB-lite"/>
    </source>
</evidence>
<evidence type="ECO:0000313" key="3">
    <source>
        <dbReference type="EMBL" id="KAK7532063.1"/>
    </source>
</evidence>
<comment type="caution">
    <text evidence="3">The sequence shown here is derived from an EMBL/GenBank/DDBJ whole genome shotgun (WGS) entry which is preliminary data.</text>
</comment>
<dbReference type="Pfam" id="PF20150">
    <property type="entry name" value="2EXR"/>
    <property type="match status" value="1"/>
</dbReference>
<dbReference type="RefSeq" id="XP_066651731.1">
    <property type="nucleotide sequence ID" value="XM_066798412.1"/>
</dbReference>
<reference evidence="3 4" key="1">
    <citation type="submission" date="2024-04" db="EMBL/GenBank/DDBJ databases">
        <title>Phyllosticta paracitricarpa is synonymous to the EU quarantine fungus P. citricarpa based on phylogenomic analyses.</title>
        <authorList>
            <consortium name="Lawrence Berkeley National Laboratory"/>
            <person name="Van ingen-buijs V.A."/>
            <person name="Van westerhoven A.C."/>
            <person name="Haridas S."/>
            <person name="Skiadas P."/>
            <person name="Martin F."/>
            <person name="Groenewald J.Z."/>
            <person name="Crous P.W."/>
            <person name="Seidl M.F."/>
        </authorList>
    </citation>
    <scope>NUCLEOTIDE SEQUENCE [LARGE SCALE GENOMIC DNA]</scope>
    <source>
        <strain evidence="3 4">CPC 17464</strain>
    </source>
</reference>
<gene>
    <name evidence="3" type="ORF">J3D65DRAFT_606033</name>
</gene>
<keyword evidence="4" id="KW-1185">Reference proteome</keyword>
<accession>A0ABR1L9Z8</accession>